<feature type="chain" id="PRO_5047147968" evidence="1">
    <location>
        <begin position="30"/>
        <end position="246"/>
    </location>
</feature>
<dbReference type="Proteomes" id="UP001597183">
    <property type="component" value="Unassembled WGS sequence"/>
</dbReference>
<evidence type="ECO:0000313" key="3">
    <source>
        <dbReference type="Proteomes" id="UP001597183"/>
    </source>
</evidence>
<gene>
    <name evidence="2" type="ORF">ACFQ5G_06160</name>
</gene>
<name>A0ABW4A356_9ACTN</name>
<evidence type="ECO:0000256" key="1">
    <source>
        <dbReference type="SAM" id="SignalP"/>
    </source>
</evidence>
<protein>
    <submittedName>
        <fullName evidence="2">Uncharacterized protein</fullName>
    </submittedName>
</protein>
<keyword evidence="1" id="KW-0732">Signal</keyword>
<dbReference type="EMBL" id="JBHTMK010000006">
    <property type="protein sequence ID" value="MFD1364926.1"/>
    <property type="molecule type" value="Genomic_DNA"/>
</dbReference>
<sequence>MSAVRNRVLAALLAVAPAAGLLIGAPVQAADSDIVIKSVSVSRDTVVLGSRAGCATVTFTAVLSAPIPAGSPAPSGVRVDIEGPLSQDGYLRGRSLTQVGSSTTYRATLPLCGTDRSGRYLAVVSGGVYTGPGQATYIDPEFIDVFIKRPSRLTLNASPEPVRKGRKITAKGILKVDGKGYAAARVKVFFKANGASTWTYKGTAVTNAKGVYGKRFTAVRSGVWKAVYEGDLKREPAAAGDAVKVG</sequence>
<accession>A0ABW4A356</accession>
<feature type="signal peptide" evidence="1">
    <location>
        <begin position="1"/>
        <end position="29"/>
    </location>
</feature>
<proteinExistence type="predicted"/>
<evidence type="ECO:0000313" key="2">
    <source>
        <dbReference type="EMBL" id="MFD1364926.1"/>
    </source>
</evidence>
<organism evidence="2 3">
    <name type="scientific">Actinoplanes sichuanensis</name>
    <dbReference type="NCBI Taxonomy" id="512349"/>
    <lineage>
        <taxon>Bacteria</taxon>
        <taxon>Bacillati</taxon>
        <taxon>Actinomycetota</taxon>
        <taxon>Actinomycetes</taxon>
        <taxon>Micromonosporales</taxon>
        <taxon>Micromonosporaceae</taxon>
        <taxon>Actinoplanes</taxon>
    </lineage>
</organism>
<keyword evidence="3" id="KW-1185">Reference proteome</keyword>
<dbReference type="RefSeq" id="WP_317789397.1">
    <property type="nucleotide sequence ID" value="NZ_AP028461.1"/>
</dbReference>
<comment type="caution">
    <text evidence="2">The sequence shown here is derived from an EMBL/GenBank/DDBJ whole genome shotgun (WGS) entry which is preliminary data.</text>
</comment>
<reference evidence="3" key="1">
    <citation type="journal article" date="2019" name="Int. J. Syst. Evol. Microbiol.">
        <title>The Global Catalogue of Microorganisms (GCM) 10K type strain sequencing project: providing services to taxonomists for standard genome sequencing and annotation.</title>
        <authorList>
            <consortium name="The Broad Institute Genomics Platform"/>
            <consortium name="The Broad Institute Genome Sequencing Center for Infectious Disease"/>
            <person name="Wu L."/>
            <person name="Ma J."/>
        </authorList>
    </citation>
    <scope>NUCLEOTIDE SEQUENCE [LARGE SCALE GENOMIC DNA]</scope>
    <source>
        <strain evidence="3">CCM 7526</strain>
    </source>
</reference>